<dbReference type="AlphaFoldDB" id="A0A0P6XM59"/>
<proteinExistence type="predicted"/>
<comment type="subcellular location">
    <subcellularLocation>
        <location evidence="1">Cell membrane</location>
        <topology evidence="1">Multi-pass membrane protein</topology>
    </subcellularLocation>
</comment>
<gene>
    <name evidence="7" type="ORF">AC812_06265</name>
</gene>
<dbReference type="GO" id="GO:0022857">
    <property type="term" value="F:transmembrane transporter activity"/>
    <property type="evidence" value="ECO:0007669"/>
    <property type="project" value="InterPro"/>
</dbReference>
<evidence type="ECO:0000256" key="4">
    <source>
        <dbReference type="ARBA" id="ARBA00022989"/>
    </source>
</evidence>
<keyword evidence="8" id="KW-1185">Reference proteome</keyword>
<dbReference type="OrthoDB" id="45037at2"/>
<dbReference type="EMBL" id="LGHJ01000012">
    <property type="protein sequence ID" value="KPL76279.1"/>
    <property type="molecule type" value="Genomic_DNA"/>
</dbReference>
<dbReference type="PANTHER" id="PTHR47089:SF1">
    <property type="entry name" value="GUANOSINE ABC TRANSPORTER PERMEASE PROTEIN NUPP"/>
    <property type="match status" value="1"/>
</dbReference>
<feature type="transmembrane region" description="Helical" evidence="6">
    <location>
        <begin position="268"/>
        <end position="291"/>
    </location>
</feature>
<feature type="transmembrane region" description="Helical" evidence="6">
    <location>
        <begin position="181"/>
        <end position="199"/>
    </location>
</feature>
<keyword evidence="3 6" id="KW-0812">Transmembrane</keyword>
<protein>
    <submittedName>
        <fullName evidence="7">ABC transporter permease</fullName>
    </submittedName>
</protein>
<evidence type="ECO:0000313" key="7">
    <source>
        <dbReference type="EMBL" id="KPL76279.1"/>
    </source>
</evidence>
<name>A0A0P6XM59_9CHLR</name>
<evidence type="ECO:0000256" key="1">
    <source>
        <dbReference type="ARBA" id="ARBA00004651"/>
    </source>
</evidence>
<feature type="transmembrane region" description="Helical" evidence="6">
    <location>
        <begin position="229"/>
        <end position="248"/>
    </location>
</feature>
<feature type="transmembrane region" description="Helical" evidence="6">
    <location>
        <begin position="134"/>
        <end position="153"/>
    </location>
</feature>
<dbReference type="CDD" id="cd06580">
    <property type="entry name" value="TM_PBP1_transp_TpRbsC_like"/>
    <property type="match status" value="1"/>
</dbReference>
<evidence type="ECO:0000313" key="8">
    <source>
        <dbReference type="Proteomes" id="UP000050514"/>
    </source>
</evidence>
<keyword evidence="5 6" id="KW-0472">Membrane</keyword>
<dbReference type="Pfam" id="PF02653">
    <property type="entry name" value="BPD_transp_2"/>
    <property type="match status" value="1"/>
</dbReference>
<dbReference type="STRING" id="360411.AC812_06265"/>
<dbReference type="GO" id="GO:0005886">
    <property type="term" value="C:plasma membrane"/>
    <property type="evidence" value="ECO:0007669"/>
    <property type="project" value="UniProtKB-SubCell"/>
</dbReference>
<evidence type="ECO:0000256" key="6">
    <source>
        <dbReference type="SAM" id="Phobius"/>
    </source>
</evidence>
<keyword evidence="2" id="KW-1003">Cell membrane</keyword>
<feature type="transmembrane region" description="Helical" evidence="6">
    <location>
        <begin position="45"/>
        <end position="70"/>
    </location>
</feature>
<organism evidence="7 8">
    <name type="scientific">Bellilinea caldifistulae</name>
    <dbReference type="NCBI Taxonomy" id="360411"/>
    <lineage>
        <taxon>Bacteria</taxon>
        <taxon>Bacillati</taxon>
        <taxon>Chloroflexota</taxon>
        <taxon>Anaerolineae</taxon>
        <taxon>Anaerolineales</taxon>
        <taxon>Anaerolineaceae</taxon>
        <taxon>Bellilinea</taxon>
    </lineage>
</organism>
<dbReference type="PANTHER" id="PTHR47089">
    <property type="entry name" value="ABC TRANSPORTER, PERMEASE PROTEIN"/>
    <property type="match status" value="1"/>
</dbReference>
<sequence length="345" mass="37571">MRQKILNALIGIVVALLLGAVLLLLQGYDPLATYEALFRYSLFGYYPFATTLRNAVPLVLPGLSAAIAFASGVVNLGQPGQLVMGALFATVGGLYLDLPPALMIPVLALLSMLGGLLWAGVAALLRRFFDMSEFIVTLMLNMIADFFTAWAITEPFKDPAAFSPMTPQINPNGWLPKWGEFNTMILFMFAAVILAWFVFNRWKAGYEWRITGQNALFARLGGCNINRNFMAVMLMTGALAGLAGGLVVMGGPHRFIRGLGANYAWDGVMIAIVANNGLIATFLYGLFFSAIQTGALGMELITSVPNEISQVLQAVLVLVIVASREYLNTFVEQRAARRRAREART</sequence>
<comment type="caution">
    <text evidence="7">The sequence shown here is derived from an EMBL/GenBank/DDBJ whole genome shotgun (WGS) entry which is preliminary data.</text>
</comment>
<reference evidence="7 8" key="1">
    <citation type="submission" date="2015-07" db="EMBL/GenBank/DDBJ databases">
        <title>Draft genome of Bellilinea caldifistulae DSM 17877.</title>
        <authorList>
            <person name="Hemp J."/>
            <person name="Ward L.M."/>
            <person name="Pace L.A."/>
            <person name="Fischer W.W."/>
        </authorList>
    </citation>
    <scope>NUCLEOTIDE SEQUENCE [LARGE SCALE GENOMIC DNA]</scope>
    <source>
        <strain evidence="7 8">GOMI-1</strain>
    </source>
</reference>
<keyword evidence="4 6" id="KW-1133">Transmembrane helix</keyword>
<dbReference type="InterPro" id="IPR001851">
    <property type="entry name" value="ABC_transp_permease"/>
</dbReference>
<feature type="transmembrane region" description="Helical" evidence="6">
    <location>
        <begin position="5"/>
        <end position="25"/>
    </location>
</feature>
<dbReference type="Proteomes" id="UP000050514">
    <property type="component" value="Unassembled WGS sequence"/>
</dbReference>
<evidence type="ECO:0000256" key="2">
    <source>
        <dbReference type="ARBA" id="ARBA00022475"/>
    </source>
</evidence>
<accession>A0A0P6XM59</accession>
<evidence type="ECO:0000256" key="3">
    <source>
        <dbReference type="ARBA" id="ARBA00022692"/>
    </source>
</evidence>
<evidence type="ECO:0000256" key="5">
    <source>
        <dbReference type="ARBA" id="ARBA00023136"/>
    </source>
</evidence>
<feature type="transmembrane region" description="Helical" evidence="6">
    <location>
        <begin position="104"/>
        <end position="125"/>
    </location>
</feature>
<dbReference type="RefSeq" id="WP_061919214.1">
    <property type="nucleotide sequence ID" value="NZ_DF967971.1"/>
</dbReference>
<feature type="transmembrane region" description="Helical" evidence="6">
    <location>
        <begin position="82"/>
        <end position="98"/>
    </location>
</feature>